<dbReference type="EMBL" id="JAFBDQ010000002">
    <property type="protein sequence ID" value="MBM7555717.1"/>
    <property type="molecule type" value="Genomic_DNA"/>
</dbReference>
<dbReference type="InterPro" id="IPR000014">
    <property type="entry name" value="PAS"/>
</dbReference>
<dbReference type="AlphaFoldDB" id="A0A938XNN6"/>
<dbReference type="SUPFAM" id="SSF55073">
    <property type="entry name" value="Nucleotide cyclase"/>
    <property type="match status" value="1"/>
</dbReference>
<dbReference type="InterPro" id="IPR000160">
    <property type="entry name" value="GGDEF_dom"/>
</dbReference>
<keyword evidence="6" id="KW-1185">Reference proteome</keyword>
<comment type="caution">
    <text evidence="5">The sequence shown here is derived from an EMBL/GenBank/DDBJ whole genome shotgun (WGS) entry which is preliminary data.</text>
</comment>
<name>A0A938XNN6_9FIRM</name>
<dbReference type="Gene3D" id="3.30.450.20">
    <property type="entry name" value="PAS domain"/>
    <property type="match status" value="1"/>
</dbReference>
<evidence type="ECO:0000259" key="4">
    <source>
        <dbReference type="PROSITE" id="PS50887"/>
    </source>
</evidence>
<keyword evidence="1" id="KW-1133">Transmembrane helix</keyword>
<dbReference type="SMART" id="SM00091">
    <property type="entry name" value="PAS"/>
    <property type="match status" value="1"/>
</dbReference>
<protein>
    <submittedName>
        <fullName evidence="5">Diguanylate cyclase (GGDEF)-like protein/PAS domain S-box-containing protein</fullName>
    </submittedName>
</protein>
<dbReference type="CDD" id="cd01949">
    <property type="entry name" value="GGDEF"/>
    <property type="match status" value="1"/>
</dbReference>
<feature type="transmembrane region" description="Helical" evidence="1">
    <location>
        <begin position="31"/>
        <end position="52"/>
    </location>
</feature>
<dbReference type="NCBIfam" id="TIGR00254">
    <property type="entry name" value="GGDEF"/>
    <property type="match status" value="1"/>
</dbReference>
<dbReference type="InterPro" id="IPR000700">
    <property type="entry name" value="PAS-assoc_C"/>
</dbReference>
<dbReference type="SMART" id="SM00086">
    <property type="entry name" value="PAC"/>
    <property type="match status" value="1"/>
</dbReference>
<dbReference type="PANTHER" id="PTHR46663">
    <property type="entry name" value="DIGUANYLATE CYCLASE DGCT-RELATED"/>
    <property type="match status" value="1"/>
</dbReference>
<dbReference type="PROSITE" id="PS50887">
    <property type="entry name" value="GGDEF"/>
    <property type="match status" value="1"/>
</dbReference>
<dbReference type="InterPro" id="IPR043128">
    <property type="entry name" value="Rev_trsase/Diguanyl_cyclase"/>
</dbReference>
<dbReference type="Proteomes" id="UP000774000">
    <property type="component" value="Unassembled WGS sequence"/>
</dbReference>
<reference evidence="5" key="1">
    <citation type="submission" date="2021-01" db="EMBL/GenBank/DDBJ databases">
        <title>Genomic Encyclopedia of Type Strains, Phase IV (KMG-IV): sequencing the most valuable type-strain genomes for metagenomic binning, comparative biology and taxonomic classification.</title>
        <authorList>
            <person name="Goeker M."/>
        </authorList>
    </citation>
    <scope>NUCLEOTIDE SEQUENCE</scope>
    <source>
        <strain evidence="5">DSM 23230</strain>
    </source>
</reference>
<dbReference type="InterPro" id="IPR052163">
    <property type="entry name" value="DGC-Regulatory_Protein"/>
</dbReference>
<proteinExistence type="predicted"/>
<dbReference type="PANTHER" id="PTHR46663:SF3">
    <property type="entry name" value="SLL0267 PROTEIN"/>
    <property type="match status" value="1"/>
</dbReference>
<sequence length="353" mass="41283">MFAESNLNIASWSLASFKPREGFFYGAASRWLFYIIFAVILLLAIIIVLLLINQFYRIKLEKDLRKFSKTVEQSPLSVIITDLEGTIEYVNHSFERITGYQAEEVIGENPSLLKTNEHSDAFYQELWEAITAGYTWEGEFYNQKKNGECYWEEAKITPLVDKNNRIEAFIAIKEDITEEKQLKEKLEFFAERDELTNLYNRRIGTKLIKEHKREADKTNGSFSLAFVDINNLKVVNDVYGHEVGDELIVTVVETIKENIRSSDFIARFGGDEFVIIFEDARANDAKTKLENIQAEFEKINQREDYQYQVSISYGVEEYFKDREISVDELISMADGKMYKFKQKYKEEHDLPIR</sequence>
<dbReference type="Pfam" id="PF00990">
    <property type="entry name" value="GGDEF"/>
    <property type="match status" value="1"/>
</dbReference>
<keyword evidence="1" id="KW-0472">Membrane</keyword>
<keyword evidence="1" id="KW-0812">Transmembrane</keyword>
<evidence type="ECO:0000256" key="1">
    <source>
        <dbReference type="SAM" id="Phobius"/>
    </source>
</evidence>
<accession>A0A938XNN6</accession>
<dbReference type="PROSITE" id="PS50112">
    <property type="entry name" value="PAS"/>
    <property type="match status" value="1"/>
</dbReference>
<dbReference type="SMART" id="SM00267">
    <property type="entry name" value="GGDEF"/>
    <property type="match status" value="1"/>
</dbReference>
<dbReference type="SUPFAM" id="SSF55785">
    <property type="entry name" value="PYP-like sensor domain (PAS domain)"/>
    <property type="match status" value="1"/>
</dbReference>
<evidence type="ECO:0000313" key="5">
    <source>
        <dbReference type="EMBL" id="MBM7555717.1"/>
    </source>
</evidence>
<dbReference type="InterPro" id="IPR001610">
    <property type="entry name" value="PAC"/>
</dbReference>
<evidence type="ECO:0000259" key="2">
    <source>
        <dbReference type="PROSITE" id="PS50112"/>
    </source>
</evidence>
<feature type="domain" description="PAS" evidence="2">
    <location>
        <begin position="63"/>
        <end position="109"/>
    </location>
</feature>
<evidence type="ECO:0000313" key="6">
    <source>
        <dbReference type="Proteomes" id="UP000774000"/>
    </source>
</evidence>
<gene>
    <name evidence="5" type="ORF">JOC47_000542</name>
</gene>
<dbReference type="InterPro" id="IPR035965">
    <property type="entry name" value="PAS-like_dom_sf"/>
</dbReference>
<dbReference type="RefSeq" id="WP_204700438.1">
    <property type="nucleotide sequence ID" value="NZ_JAFBDQ010000002.1"/>
</dbReference>
<dbReference type="PROSITE" id="PS50113">
    <property type="entry name" value="PAC"/>
    <property type="match status" value="1"/>
</dbReference>
<dbReference type="InterPro" id="IPR029787">
    <property type="entry name" value="Nucleotide_cyclase"/>
</dbReference>
<feature type="domain" description="GGDEF" evidence="4">
    <location>
        <begin position="220"/>
        <end position="353"/>
    </location>
</feature>
<dbReference type="CDD" id="cd00130">
    <property type="entry name" value="PAS"/>
    <property type="match status" value="1"/>
</dbReference>
<dbReference type="Pfam" id="PF13426">
    <property type="entry name" value="PAS_9"/>
    <property type="match status" value="1"/>
</dbReference>
<dbReference type="NCBIfam" id="TIGR00229">
    <property type="entry name" value="sensory_box"/>
    <property type="match status" value="1"/>
</dbReference>
<evidence type="ECO:0000259" key="3">
    <source>
        <dbReference type="PROSITE" id="PS50113"/>
    </source>
</evidence>
<organism evidence="5 6">
    <name type="scientific">Halanaerobacter jeridensis</name>
    <dbReference type="NCBI Taxonomy" id="706427"/>
    <lineage>
        <taxon>Bacteria</taxon>
        <taxon>Bacillati</taxon>
        <taxon>Bacillota</taxon>
        <taxon>Clostridia</taxon>
        <taxon>Halanaerobiales</taxon>
        <taxon>Halobacteroidaceae</taxon>
        <taxon>Halanaerobacter</taxon>
    </lineage>
</organism>
<feature type="domain" description="PAC" evidence="3">
    <location>
        <begin position="134"/>
        <end position="188"/>
    </location>
</feature>
<dbReference type="Gene3D" id="3.30.70.270">
    <property type="match status" value="1"/>
</dbReference>